<feature type="compositionally biased region" description="Polar residues" evidence="3">
    <location>
        <begin position="37"/>
        <end position="54"/>
    </location>
</feature>
<feature type="region of interest" description="Disordered" evidence="3">
    <location>
        <begin position="1"/>
        <end position="207"/>
    </location>
</feature>
<dbReference type="GO" id="GO:0031267">
    <property type="term" value="F:small GTPase binding"/>
    <property type="evidence" value="ECO:0007669"/>
    <property type="project" value="InterPro"/>
</dbReference>
<keyword evidence="5" id="KW-0808">Transferase</keyword>
<dbReference type="AlphaFoldDB" id="A0A556VW10"/>
<name>A0A556VW10_BAGYA</name>
<evidence type="ECO:0000313" key="6">
    <source>
        <dbReference type="Proteomes" id="UP000319801"/>
    </source>
</evidence>
<feature type="compositionally biased region" description="Basic and acidic residues" evidence="3">
    <location>
        <begin position="414"/>
        <end position="424"/>
    </location>
</feature>
<keyword evidence="1" id="KW-0677">Repeat</keyword>
<dbReference type="PROSITE" id="PS51860">
    <property type="entry name" value="REM_1"/>
    <property type="match status" value="2"/>
</dbReference>
<dbReference type="FunFam" id="1.10.287.160:FF:000003">
    <property type="entry name" value="Putative serine/threonine-protein kinase N2"/>
    <property type="match status" value="1"/>
</dbReference>
<feature type="compositionally biased region" description="Polar residues" evidence="3">
    <location>
        <begin position="426"/>
        <end position="437"/>
    </location>
</feature>
<feature type="compositionally biased region" description="Polar residues" evidence="3">
    <location>
        <begin position="157"/>
        <end position="166"/>
    </location>
</feature>
<sequence length="530" mass="57285">MKPDGVDSGVTEPMVALDADPVLQAEPLGEGQEQVLPASQTEEMQQGEPQSTETPAAATKPSKDKPADPKGKTKGVIKSKTSNTGARPGSTQSRMTNGVQKPAQTNGVAKKTTTGAAADKKTTTTAAKKSVGAVGAVTTKTAGKTAEKKPIGAPKTAGTTQPTKKTAVNGDKSKSKPAALAPRPASAAATKPSTTSSPRTDKPPVAKTTRCMAGFTRTPTGFGPLCTPPEQVETTGLCPTNYELSYLRESPPAEQTFKNRKKGGGTWSPGLHEYWLSVLFVAPCKSPSAMRRHNRKKGEGTWNHQAFLSTSCFAVWSTRFAVDPGGSVLEQLGLDLSSDFSDSGVQQRLEEHRERIRREIRKELKIKEGAENLRRAISDKRNAHQVENQLRSSKRRLVTLHTQLQELDAHIMVKGPDDSKDDLSHAGSTGRTSANQERITALERQLNIELKVKQGAENMIPIYASGVTKDKKLLQATQQMLQDSKTKIDIIRMQIHKAKQATEPTGDTQGRYLMHLSHLYTSRTCLSSHL</sequence>
<feature type="region of interest" description="Disordered" evidence="3">
    <location>
        <begin position="414"/>
        <end position="437"/>
    </location>
</feature>
<accession>A0A556VW10</accession>
<dbReference type="CDD" id="cd11630">
    <property type="entry name" value="HR1_PKN1_2"/>
    <property type="match status" value="1"/>
</dbReference>
<dbReference type="Proteomes" id="UP000319801">
    <property type="component" value="Unassembled WGS sequence"/>
</dbReference>
<feature type="compositionally biased region" description="Low complexity" evidence="3">
    <location>
        <begin position="109"/>
        <end position="144"/>
    </location>
</feature>
<dbReference type="InterPro" id="IPR036274">
    <property type="entry name" value="HR1_rpt_sf"/>
</dbReference>
<evidence type="ECO:0000256" key="3">
    <source>
        <dbReference type="SAM" id="MobiDB-lite"/>
    </source>
</evidence>
<protein>
    <submittedName>
        <fullName evidence="5">Serine/threonine-protein kinase N1</fullName>
    </submittedName>
</protein>
<evidence type="ECO:0000256" key="2">
    <source>
        <dbReference type="PROSITE-ProRule" id="PRU01207"/>
    </source>
</evidence>
<dbReference type="SMART" id="SM00742">
    <property type="entry name" value="Hr1"/>
    <property type="match status" value="2"/>
</dbReference>
<dbReference type="Gene3D" id="1.10.287.160">
    <property type="entry name" value="HR1 repeat"/>
    <property type="match status" value="2"/>
</dbReference>
<dbReference type="InterPro" id="IPR037317">
    <property type="entry name" value="PKN1_HR1_2"/>
</dbReference>
<dbReference type="CDD" id="cd11622">
    <property type="entry name" value="HR1_PKN_1"/>
    <property type="match status" value="1"/>
</dbReference>
<dbReference type="InterPro" id="IPR011072">
    <property type="entry name" value="HR1_rho-bd"/>
</dbReference>
<evidence type="ECO:0000259" key="4">
    <source>
        <dbReference type="PROSITE" id="PS51860"/>
    </source>
</evidence>
<gene>
    <name evidence="5" type="ORF">Baya_16545</name>
</gene>
<dbReference type="GO" id="GO:0007165">
    <property type="term" value="P:signal transduction"/>
    <property type="evidence" value="ECO:0007669"/>
    <property type="project" value="InterPro"/>
</dbReference>
<feature type="compositionally biased region" description="Basic and acidic residues" evidence="3">
    <location>
        <begin position="61"/>
        <end position="71"/>
    </location>
</feature>
<feature type="compositionally biased region" description="Polar residues" evidence="3">
    <location>
        <begin position="79"/>
        <end position="107"/>
    </location>
</feature>
<feature type="compositionally biased region" description="Low complexity" evidence="3">
    <location>
        <begin position="176"/>
        <end position="198"/>
    </location>
</feature>
<feature type="domain" description="REM-1" evidence="4">
    <location>
        <begin position="337"/>
        <end position="413"/>
    </location>
</feature>
<evidence type="ECO:0000313" key="5">
    <source>
        <dbReference type="EMBL" id="TUA86477.1"/>
    </source>
</evidence>
<keyword evidence="5" id="KW-0418">Kinase</keyword>
<dbReference type="GO" id="GO:0004674">
    <property type="term" value="F:protein serine/threonine kinase activity"/>
    <property type="evidence" value="ECO:0007669"/>
    <property type="project" value="InterPro"/>
</dbReference>
<proteinExistence type="predicted"/>
<dbReference type="SUPFAM" id="SSF46585">
    <property type="entry name" value="HR1 repeat"/>
    <property type="match status" value="2"/>
</dbReference>
<organism evidence="5 6">
    <name type="scientific">Bagarius yarrelli</name>
    <name type="common">Goonch</name>
    <name type="synonym">Bagrus yarrelli</name>
    <dbReference type="NCBI Taxonomy" id="175774"/>
    <lineage>
        <taxon>Eukaryota</taxon>
        <taxon>Metazoa</taxon>
        <taxon>Chordata</taxon>
        <taxon>Craniata</taxon>
        <taxon>Vertebrata</taxon>
        <taxon>Euteleostomi</taxon>
        <taxon>Actinopterygii</taxon>
        <taxon>Neopterygii</taxon>
        <taxon>Teleostei</taxon>
        <taxon>Ostariophysi</taxon>
        <taxon>Siluriformes</taxon>
        <taxon>Sisoridae</taxon>
        <taxon>Sisorinae</taxon>
        <taxon>Bagarius</taxon>
    </lineage>
</organism>
<reference evidence="5 6" key="1">
    <citation type="journal article" date="2019" name="Genome Biol. Evol.">
        <title>Whole-Genome Sequencing of the Giant Devil Catfish, Bagarius yarrelli.</title>
        <authorList>
            <person name="Jiang W."/>
            <person name="Lv Y."/>
            <person name="Cheng L."/>
            <person name="Yang K."/>
            <person name="Chao B."/>
            <person name="Wang X."/>
            <person name="Li Y."/>
            <person name="Pan X."/>
            <person name="You X."/>
            <person name="Zhang Y."/>
            <person name="Yang J."/>
            <person name="Li J."/>
            <person name="Zhang X."/>
            <person name="Liu S."/>
            <person name="Sun C."/>
            <person name="Yang J."/>
            <person name="Shi Q."/>
        </authorList>
    </citation>
    <scope>NUCLEOTIDE SEQUENCE [LARGE SCALE GENOMIC DNA]</scope>
    <source>
        <strain evidence="5">JWS20170419001</strain>
        <tissue evidence="5">Muscle</tissue>
    </source>
</reference>
<keyword evidence="6" id="KW-1185">Reference proteome</keyword>
<dbReference type="Pfam" id="PF02185">
    <property type="entry name" value="HR1"/>
    <property type="match status" value="2"/>
</dbReference>
<evidence type="ECO:0000256" key="1">
    <source>
        <dbReference type="ARBA" id="ARBA00022737"/>
    </source>
</evidence>
<dbReference type="OrthoDB" id="63267at2759"/>
<dbReference type="EMBL" id="VCAZ01000329">
    <property type="protein sequence ID" value="TUA86477.1"/>
    <property type="molecule type" value="Genomic_DNA"/>
</dbReference>
<feature type="domain" description="REM-1" evidence="4">
    <location>
        <begin position="424"/>
        <end position="504"/>
    </location>
</feature>
<comment type="caution">
    <text evidence="5">The sequence shown here is derived from an EMBL/GenBank/DDBJ whole genome shotgun (WGS) entry which is preliminary data.</text>
</comment>
<keyword evidence="2" id="KW-0175">Coiled coil</keyword>
<dbReference type="FunFam" id="1.10.287.160:FF:000002">
    <property type="entry name" value="Putative serine/threonine-protein kinase N2"/>
    <property type="match status" value="1"/>
</dbReference>
<dbReference type="InterPro" id="IPR037313">
    <property type="entry name" value="PKN_HR1_1"/>
</dbReference>